<gene>
    <name evidence="2" type="ORF">Bhyg_15849</name>
</gene>
<organism evidence="2 3">
    <name type="scientific">Pseudolycoriella hygida</name>
    <dbReference type="NCBI Taxonomy" id="35572"/>
    <lineage>
        <taxon>Eukaryota</taxon>
        <taxon>Metazoa</taxon>
        <taxon>Ecdysozoa</taxon>
        <taxon>Arthropoda</taxon>
        <taxon>Hexapoda</taxon>
        <taxon>Insecta</taxon>
        <taxon>Pterygota</taxon>
        <taxon>Neoptera</taxon>
        <taxon>Endopterygota</taxon>
        <taxon>Diptera</taxon>
        <taxon>Nematocera</taxon>
        <taxon>Sciaroidea</taxon>
        <taxon>Sciaridae</taxon>
        <taxon>Pseudolycoriella</taxon>
    </lineage>
</organism>
<feature type="region of interest" description="Disordered" evidence="1">
    <location>
        <begin position="169"/>
        <end position="193"/>
    </location>
</feature>
<proteinExistence type="predicted"/>
<evidence type="ECO:0000256" key="1">
    <source>
        <dbReference type="SAM" id="MobiDB-lite"/>
    </source>
</evidence>
<dbReference type="OrthoDB" id="6413868at2759"/>
<sequence>MMNVNEFLCDNKDGFMGTAELIQSGRKSRLSRDFSSQHLDKSVKLSDDTIREYGQLLQMDTKNFSDQQKVLLEKIVERVARLGGANLKVDAANVTDINENEGRGNKNRLKKNSHSKNQSAPTKAAIKHDQHDGNGKLTVKHNIPSKANITEVMFGNISTSSIVDSLSADNAREDIQLKKRPVGPASIDKTKIK</sequence>
<evidence type="ECO:0000313" key="3">
    <source>
        <dbReference type="Proteomes" id="UP001151699"/>
    </source>
</evidence>
<name>A0A9Q0MMS8_9DIPT</name>
<keyword evidence="3" id="KW-1185">Reference proteome</keyword>
<accession>A0A9Q0MMS8</accession>
<dbReference type="EMBL" id="WJQU01002995">
    <property type="protein sequence ID" value="KAJ6628666.1"/>
    <property type="molecule type" value="Genomic_DNA"/>
</dbReference>
<feature type="non-terminal residue" evidence="2">
    <location>
        <position position="193"/>
    </location>
</feature>
<dbReference type="Proteomes" id="UP001151699">
    <property type="component" value="Unassembled WGS sequence"/>
</dbReference>
<feature type="region of interest" description="Disordered" evidence="1">
    <location>
        <begin position="98"/>
        <end position="135"/>
    </location>
</feature>
<comment type="caution">
    <text evidence="2">The sequence shown here is derived from an EMBL/GenBank/DDBJ whole genome shotgun (WGS) entry which is preliminary data.</text>
</comment>
<protein>
    <submittedName>
        <fullName evidence="2">Uncharacterized protein</fullName>
    </submittedName>
</protein>
<feature type="compositionally biased region" description="Basic residues" evidence="1">
    <location>
        <begin position="105"/>
        <end position="114"/>
    </location>
</feature>
<dbReference type="AlphaFoldDB" id="A0A9Q0MMS8"/>
<evidence type="ECO:0000313" key="2">
    <source>
        <dbReference type="EMBL" id="KAJ6628666.1"/>
    </source>
</evidence>
<reference evidence="2" key="1">
    <citation type="submission" date="2022-07" db="EMBL/GenBank/DDBJ databases">
        <authorList>
            <person name="Trinca V."/>
            <person name="Uliana J.V.C."/>
            <person name="Torres T.T."/>
            <person name="Ward R.J."/>
            <person name="Monesi N."/>
        </authorList>
    </citation>
    <scope>NUCLEOTIDE SEQUENCE</scope>
    <source>
        <strain evidence="2">HSMRA1968</strain>
        <tissue evidence="2">Whole embryos</tissue>
    </source>
</reference>